<sequence length="212" mass="23442">MERCRPTPSLMRRLMPMMQTMCLMKIRRQSLYPTPLRRTSFPPNYTILSRPWRVIYTSMRPLPASVSFAQGPQTPSKALVTALLGLPAREERIAVLRRHPGTLAPLNLAALGRRMRKPSRRMIASGHSRSRSTARLTSITMAMGSTLAPSLQSNTRPSSLSSQTALGSRIAKSVLVCALNFLELCSWTVKSGTITTISAKELLPATLLSRPL</sequence>
<reference evidence="1" key="1">
    <citation type="journal article" date="2023" name="Mol. Phylogenet. Evol.">
        <title>Genome-scale phylogeny and comparative genomics of the fungal order Sordariales.</title>
        <authorList>
            <person name="Hensen N."/>
            <person name="Bonometti L."/>
            <person name="Westerberg I."/>
            <person name="Brannstrom I.O."/>
            <person name="Guillou S."/>
            <person name="Cros-Aarteil S."/>
            <person name="Calhoun S."/>
            <person name="Haridas S."/>
            <person name="Kuo A."/>
            <person name="Mondo S."/>
            <person name="Pangilinan J."/>
            <person name="Riley R."/>
            <person name="LaButti K."/>
            <person name="Andreopoulos B."/>
            <person name="Lipzen A."/>
            <person name="Chen C."/>
            <person name="Yan M."/>
            <person name="Daum C."/>
            <person name="Ng V."/>
            <person name="Clum A."/>
            <person name="Steindorff A."/>
            <person name="Ohm R.A."/>
            <person name="Martin F."/>
            <person name="Silar P."/>
            <person name="Natvig D.O."/>
            <person name="Lalanne C."/>
            <person name="Gautier V."/>
            <person name="Ament-Velasquez S.L."/>
            <person name="Kruys A."/>
            <person name="Hutchinson M.I."/>
            <person name="Powell A.J."/>
            <person name="Barry K."/>
            <person name="Miller A.N."/>
            <person name="Grigoriev I.V."/>
            <person name="Debuchy R."/>
            <person name="Gladieux P."/>
            <person name="Hiltunen Thoren M."/>
            <person name="Johannesson H."/>
        </authorList>
    </citation>
    <scope>NUCLEOTIDE SEQUENCE</scope>
    <source>
        <strain evidence="1">CBS 955.72</strain>
    </source>
</reference>
<reference evidence="1" key="2">
    <citation type="submission" date="2023-06" db="EMBL/GenBank/DDBJ databases">
        <authorList>
            <consortium name="Lawrence Berkeley National Laboratory"/>
            <person name="Haridas S."/>
            <person name="Hensen N."/>
            <person name="Bonometti L."/>
            <person name="Westerberg I."/>
            <person name="Brannstrom I.O."/>
            <person name="Guillou S."/>
            <person name="Cros-Aarteil S."/>
            <person name="Calhoun S."/>
            <person name="Kuo A."/>
            <person name="Mondo S."/>
            <person name="Pangilinan J."/>
            <person name="Riley R."/>
            <person name="Labutti K."/>
            <person name="Andreopoulos B."/>
            <person name="Lipzen A."/>
            <person name="Chen C."/>
            <person name="Yanf M."/>
            <person name="Daum C."/>
            <person name="Ng V."/>
            <person name="Clum A."/>
            <person name="Steindorff A."/>
            <person name="Ohm R."/>
            <person name="Martin F."/>
            <person name="Silar P."/>
            <person name="Natvig D."/>
            <person name="Lalanne C."/>
            <person name="Gautier V."/>
            <person name="Ament-Velasquez S.L."/>
            <person name="Kruys A."/>
            <person name="Hutchinson M.I."/>
            <person name="Powell A.J."/>
            <person name="Barry K."/>
            <person name="Miller A.N."/>
            <person name="Grigoriev I.V."/>
            <person name="Debuchy R."/>
            <person name="Gladieux P."/>
            <person name="Thoren M.H."/>
            <person name="Johannesson H."/>
        </authorList>
    </citation>
    <scope>NUCLEOTIDE SEQUENCE</scope>
    <source>
        <strain evidence="1">CBS 955.72</strain>
    </source>
</reference>
<protein>
    <submittedName>
        <fullName evidence="1">Uncharacterized protein</fullName>
    </submittedName>
</protein>
<evidence type="ECO:0000313" key="1">
    <source>
        <dbReference type="EMBL" id="KAK3348955.1"/>
    </source>
</evidence>
<name>A0AAJ0MC95_9PEZI</name>
<organism evidence="1 2">
    <name type="scientific">Lasiosphaeria hispida</name>
    <dbReference type="NCBI Taxonomy" id="260671"/>
    <lineage>
        <taxon>Eukaryota</taxon>
        <taxon>Fungi</taxon>
        <taxon>Dikarya</taxon>
        <taxon>Ascomycota</taxon>
        <taxon>Pezizomycotina</taxon>
        <taxon>Sordariomycetes</taxon>
        <taxon>Sordariomycetidae</taxon>
        <taxon>Sordariales</taxon>
        <taxon>Lasiosphaeriaceae</taxon>
        <taxon>Lasiosphaeria</taxon>
    </lineage>
</organism>
<accession>A0AAJ0MC95</accession>
<gene>
    <name evidence="1" type="ORF">B0T25DRAFT_546871</name>
</gene>
<keyword evidence="2" id="KW-1185">Reference proteome</keyword>
<dbReference type="EMBL" id="JAUIQD010000005">
    <property type="protein sequence ID" value="KAK3348955.1"/>
    <property type="molecule type" value="Genomic_DNA"/>
</dbReference>
<comment type="caution">
    <text evidence="1">The sequence shown here is derived from an EMBL/GenBank/DDBJ whole genome shotgun (WGS) entry which is preliminary data.</text>
</comment>
<proteinExistence type="predicted"/>
<dbReference type="Proteomes" id="UP001275084">
    <property type="component" value="Unassembled WGS sequence"/>
</dbReference>
<evidence type="ECO:0000313" key="2">
    <source>
        <dbReference type="Proteomes" id="UP001275084"/>
    </source>
</evidence>
<dbReference type="AlphaFoldDB" id="A0AAJ0MC95"/>